<evidence type="ECO:0000313" key="2">
    <source>
        <dbReference type="Proteomes" id="UP001189624"/>
    </source>
</evidence>
<evidence type="ECO:0000313" key="1">
    <source>
        <dbReference type="EMBL" id="CAJ1944554.1"/>
    </source>
</evidence>
<reference evidence="1" key="1">
    <citation type="submission" date="2023-10" db="EMBL/GenBank/DDBJ databases">
        <authorList>
            <person name="Domelevo Entfellner J.-B."/>
        </authorList>
    </citation>
    <scope>NUCLEOTIDE SEQUENCE</scope>
</reference>
<name>A0AA86SHZ7_9FABA</name>
<dbReference type="AlphaFoldDB" id="A0AA86SHZ7"/>
<sequence>MKHLNHALSVEERLNLVSFSLISVVMLCNYKARCLIFKGFGGGRESILSATTTPSSGFISAPCMVMAWGGKVLLGLGMVRIAHTLMEWQWLKGSKEKGPIKARRASKDKGPTAPALDFSYHNLPSLSLSLCLPITRGHGYYFNRFALCHLPQC</sequence>
<protein>
    <submittedName>
        <fullName evidence="1">Uncharacterized protein</fullName>
    </submittedName>
</protein>
<dbReference type="Gramene" id="rna-AYBTSS11_LOCUS11972">
    <property type="protein sequence ID" value="CAJ1944554.1"/>
    <property type="gene ID" value="gene-AYBTSS11_LOCUS11972"/>
</dbReference>
<dbReference type="EMBL" id="OY731400">
    <property type="protein sequence ID" value="CAJ1944554.1"/>
    <property type="molecule type" value="Genomic_DNA"/>
</dbReference>
<proteinExistence type="predicted"/>
<keyword evidence="2" id="KW-1185">Reference proteome</keyword>
<dbReference type="Proteomes" id="UP001189624">
    <property type="component" value="Chromosome 3"/>
</dbReference>
<accession>A0AA86SHZ7</accession>
<gene>
    <name evidence="1" type="ORF">AYBTSS11_LOCUS11972</name>
</gene>
<organism evidence="1 2">
    <name type="scientific">Sphenostylis stenocarpa</name>
    <dbReference type="NCBI Taxonomy" id="92480"/>
    <lineage>
        <taxon>Eukaryota</taxon>
        <taxon>Viridiplantae</taxon>
        <taxon>Streptophyta</taxon>
        <taxon>Embryophyta</taxon>
        <taxon>Tracheophyta</taxon>
        <taxon>Spermatophyta</taxon>
        <taxon>Magnoliopsida</taxon>
        <taxon>eudicotyledons</taxon>
        <taxon>Gunneridae</taxon>
        <taxon>Pentapetalae</taxon>
        <taxon>rosids</taxon>
        <taxon>fabids</taxon>
        <taxon>Fabales</taxon>
        <taxon>Fabaceae</taxon>
        <taxon>Papilionoideae</taxon>
        <taxon>50 kb inversion clade</taxon>
        <taxon>NPAAA clade</taxon>
        <taxon>indigoferoid/millettioid clade</taxon>
        <taxon>Phaseoleae</taxon>
        <taxon>Sphenostylis</taxon>
    </lineage>
</organism>